<protein>
    <recommendedName>
        <fullName evidence="4">MmcB family DNA repair protein</fullName>
    </recommendedName>
</protein>
<proteinExistence type="predicted"/>
<name>A0A420WGV1_9PROT</name>
<keyword evidence="1" id="KW-0175">Coiled coil</keyword>
<evidence type="ECO:0008006" key="4">
    <source>
        <dbReference type="Google" id="ProtNLM"/>
    </source>
</evidence>
<evidence type="ECO:0000313" key="3">
    <source>
        <dbReference type="Proteomes" id="UP000277424"/>
    </source>
</evidence>
<reference evidence="2 3" key="1">
    <citation type="submission" date="2018-10" db="EMBL/GenBank/DDBJ databases">
        <title>Comparative analysis of microorganisms from saline springs in Andes Mountain Range, Colombia.</title>
        <authorList>
            <person name="Rubin E."/>
        </authorList>
    </citation>
    <scope>NUCLEOTIDE SEQUENCE [LARGE SCALE GENOMIC DNA]</scope>
    <source>
        <strain evidence="2 3">USBA 36</strain>
    </source>
</reference>
<comment type="caution">
    <text evidence="2">The sequence shown here is derived from an EMBL/GenBank/DDBJ whole genome shotgun (WGS) entry which is preliminary data.</text>
</comment>
<accession>A0A420WGV1</accession>
<evidence type="ECO:0000313" key="2">
    <source>
        <dbReference type="EMBL" id="RKQ70165.1"/>
    </source>
</evidence>
<feature type="coiled-coil region" evidence="1">
    <location>
        <begin position="158"/>
        <end position="185"/>
    </location>
</feature>
<gene>
    <name evidence="2" type="ORF">BCL74_2105</name>
</gene>
<evidence type="ECO:0000256" key="1">
    <source>
        <dbReference type="SAM" id="Coils"/>
    </source>
</evidence>
<organism evidence="2 3">
    <name type="scientific">Oceanibaculum indicum</name>
    <dbReference type="NCBI Taxonomy" id="526216"/>
    <lineage>
        <taxon>Bacteria</taxon>
        <taxon>Pseudomonadati</taxon>
        <taxon>Pseudomonadota</taxon>
        <taxon>Alphaproteobacteria</taxon>
        <taxon>Rhodospirillales</taxon>
        <taxon>Oceanibaculaceae</taxon>
        <taxon>Oceanibaculum</taxon>
    </lineage>
</organism>
<dbReference type="Proteomes" id="UP000277424">
    <property type="component" value="Unassembled WGS sequence"/>
</dbReference>
<dbReference type="EMBL" id="RBIG01000002">
    <property type="protein sequence ID" value="RKQ70165.1"/>
    <property type="molecule type" value="Genomic_DNA"/>
</dbReference>
<sequence>MAVTRKKTGKVTAADIRHGMSKRWAAPEYAVMWEVGEATGLMRGRSADAVIMSLWPSRGLELHGVEIKVSRSDWKREAADPAKAEAIAKFCDRWWVHTAPGVVDDLSDLPPAWGLREFDGSKWKTLREAELTEAAPVTRGFLAALLRRADGAMRDMIRDATAEGRAEVEREREALRERHHEAVAEAVERKLGHLSGVQKSVAEFEAAFGTRIDSFLDFSKIGRAARALADVGSGWGDFRDLSNRLRRVADEIDAITALSAVPTASDNEQERTA</sequence>
<dbReference type="AlphaFoldDB" id="A0A420WGV1"/>